<dbReference type="InterPro" id="IPR012259">
    <property type="entry name" value="DHFR"/>
</dbReference>
<reference evidence="8" key="1">
    <citation type="submission" date="2023-06" db="EMBL/GenBank/DDBJ databases">
        <title>Itaconate inhibition of nontuberculous mycobacteria.</title>
        <authorList>
            <person name="Breen P."/>
            <person name="Zimbric M."/>
            <person name="Caverly L."/>
        </authorList>
    </citation>
    <scope>NUCLEOTIDE SEQUENCE</scope>
    <source>
        <strain evidence="8">FLAC1071</strain>
    </source>
</reference>
<dbReference type="PRINTS" id="PR00070">
    <property type="entry name" value="DHFR"/>
</dbReference>
<keyword evidence="9" id="KW-1185">Reference proteome</keyword>
<dbReference type="Proteomes" id="UP001529272">
    <property type="component" value="Unassembled WGS sequence"/>
</dbReference>
<evidence type="ECO:0000256" key="1">
    <source>
        <dbReference type="ARBA" id="ARBA00004903"/>
    </source>
</evidence>
<evidence type="ECO:0000256" key="4">
    <source>
        <dbReference type="ARBA" id="ARBA00022563"/>
    </source>
</evidence>
<comment type="similarity">
    <text evidence="2">Belongs to the dihydrofolate reductase family.</text>
</comment>
<dbReference type="PANTHER" id="PTHR48069:SF3">
    <property type="entry name" value="DIHYDROFOLATE REDUCTASE"/>
    <property type="match status" value="1"/>
</dbReference>
<proteinExistence type="inferred from homology"/>
<dbReference type="GO" id="GO:0004146">
    <property type="term" value="F:dihydrofolate reductase activity"/>
    <property type="evidence" value="ECO:0007669"/>
    <property type="project" value="UniProtKB-EC"/>
</dbReference>
<comment type="pathway">
    <text evidence="1">Cofactor biosynthesis; tetrahydrofolate biosynthesis; 5,6,7,8-tetrahydrofolate from 7,8-dihydrofolate: step 1/1.</text>
</comment>
<keyword evidence="5" id="KW-0521">NADP</keyword>
<accession>A0ABT7P606</accession>
<protein>
    <recommendedName>
        <fullName evidence="3">dihydrofolate reductase</fullName>
        <ecNumber evidence="3">1.5.1.3</ecNumber>
    </recommendedName>
</protein>
<dbReference type="Gene3D" id="3.40.430.10">
    <property type="entry name" value="Dihydrofolate Reductase, subunit A"/>
    <property type="match status" value="1"/>
</dbReference>
<dbReference type="EC" id="1.5.1.3" evidence="3"/>
<dbReference type="PANTHER" id="PTHR48069">
    <property type="entry name" value="DIHYDROFOLATE REDUCTASE"/>
    <property type="match status" value="1"/>
</dbReference>
<evidence type="ECO:0000256" key="6">
    <source>
        <dbReference type="ARBA" id="ARBA00023002"/>
    </source>
</evidence>
<dbReference type="InterPro" id="IPR024072">
    <property type="entry name" value="DHFR-like_dom_sf"/>
</dbReference>
<organism evidence="8 9">
    <name type="scientific">Mycobacterium intracellulare subsp. chimaera</name>
    <dbReference type="NCBI Taxonomy" id="222805"/>
    <lineage>
        <taxon>Bacteria</taxon>
        <taxon>Bacillati</taxon>
        <taxon>Actinomycetota</taxon>
        <taxon>Actinomycetes</taxon>
        <taxon>Mycobacteriales</taxon>
        <taxon>Mycobacteriaceae</taxon>
        <taxon>Mycobacterium</taxon>
        <taxon>Mycobacterium avium complex (MAC)</taxon>
    </lineage>
</organism>
<sequence>MTPGAEPLPVKLIVAHDELRGIGRGGTMPWHIPGESRWTSETTRAAQPGHRNALIMGRTTYLSIPENRRPLFDRINIVISSHHAALDDGAHRASGLREALRLADAIDNVNAVYIFGGASIYRQALEQLVADELLVSVVPGDHQCDTFFPEIPSVYSLTTTTTVQYGPCVVRHDRYVRTADYAPMPR</sequence>
<dbReference type="InterPro" id="IPR001796">
    <property type="entry name" value="DHFR_dom"/>
</dbReference>
<evidence type="ECO:0000313" key="8">
    <source>
        <dbReference type="EMBL" id="MDM3928716.1"/>
    </source>
</evidence>
<keyword evidence="6 8" id="KW-0560">Oxidoreductase</keyword>
<dbReference type="PROSITE" id="PS51330">
    <property type="entry name" value="DHFR_2"/>
    <property type="match status" value="1"/>
</dbReference>
<dbReference type="RefSeq" id="WP_069954166.1">
    <property type="nucleotide sequence ID" value="NZ_CP012886.2"/>
</dbReference>
<feature type="domain" description="DHFR" evidence="7">
    <location>
        <begin position="9"/>
        <end position="186"/>
    </location>
</feature>
<evidence type="ECO:0000256" key="5">
    <source>
        <dbReference type="ARBA" id="ARBA00022857"/>
    </source>
</evidence>
<comment type="caution">
    <text evidence="8">The sequence shown here is derived from an EMBL/GenBank/DDBJ whole genome shotgun (WGS) entry which is preliminary data.</text>
</comment>
<dbReference type="SUPFAM" id="SSF53597">
    <property type="entry name" value="Dihydrofolate reductase-like"/>
    <property type="match status" value="1"/>
</dbReference>
<evidence type="ECO:0000313" key="9">
    <source>
        <dbReference type="Proteomes" id="UP001529272"/>
    </source>
</evidence>
<keyword evidence="4" id="KW-0554">One-carbon metabolism</keyword>
<reference evidence="8" key="2">
    <citation type="submission" date="2023-06" db="EMBL/GenBank/DDBJ databases">
        <authorList>
            <person name="Spilker T."/>
        </authorList>
    </citation>
    <scope>NUCLEOTIDE SEQUENCE</scope>
    <source>
        <strain evidence="8">FLAC1071</strain>
    </source>
</reference>
<evidence type="ECO:0000256" key="2">
    <source>
        <dbReference type="ARBA" id="ARBA00009539"/>
    </source>
</evidence>
<gene>
    <name evidence="8" type="ORF">QRB35_22145</name>
</gene>
<dbReference type="CDD" id="cd00209">
    <property type="entry name" value="DHFR"/>
    <property type="match status" value="1"/>
</dbReference>
<name>A0ABT7P606_MYCIT</name>
<dbReference type="Pfam" id="PF00186">
    <property type="entry name" value="DHFR_1"/>
    <property type="match status" value="1"/>
</dbReference>
<dbReference type="EMBL" id="JASZZX010000025">
    <property type="protein sequence ID" value="MDM3928716.1"/>
    <property type="molecule type" value="Genomic_DNA"/>
</dbReference>
<evidence type="ECO:0000256" key="3">
    <source>
        <dbReference type="ARBA" id="ARBA00012856"/>
    </source>
</evidence>
<evidence type="ECO:0000259" key="7">
    <source>
        <dbReference type="PROSITE" id="PS51330"/>
    </source>
</evidence>